<reference evidence="2" key="1">
    <citation type="submission" date="2021-03" db="EMBL/GenBank/DDBJ databases">
        <authorList>
            <person name="Tagirdzhanova G."/>
        </authorList>
    </citation>
    <scope>NUCLEOTIDE SEQUENCE</scope>
</reference>
<dbReference type="EMBL" id="CAJPDR010000119">
    <property type="protein sequence ID" value="CAF9919139.1"/>
    <property type="molecule type" value="Genomic_DNA"/>
</dbReference>
<feature type="compositionally biased region" description="Low complexity" evidence="1">
    <location>
        <begin position="256"/>
        <end position="265"/>
    </location>
</feature>
<dbReference type="Proteomes" id="UP000664203">
    <property type="component" value="Unassembled WGS sequence"/>
</dbReference>
<proteinExistence type="predicted"/>
<feature type="compositionally biased region" description="Low complexity" evidence="1">
    <location>
        <begin position="279"/>
        <end position="294"/>
    </location>
</feature>
<accession>A0A8H3F8U1</accession>
<protein>
    <submittedName>
        <fullName evidence="2">Uncharacterized protein</fullName>
    </submittedName>
</protein>
<evidence type="ECO:0000313" key="2">
    <source>
        <dbReference type="EMBL" id="CAF9919139.1"/>
    </source>
</evidence>
<gene>
    <name evidence="2" type="ORF">ALECFALPRED_000980</name>
</gene>
<evidence type="ECO:0000313" key="3">
    <source>
        <dbReference type="Proteomes" id="UP000664203"/>
    </source>
</evidence>
<evidence type="ECO:0000256" key="1">
    <source>
        <dbReference type="SAM" id="MobiDB-lite"/>
    </source>
</evidence>
<dbReference type="OrthoDB" id="3944128at2759"/>
<comment type="caution">
    <text evidence="2">The sequence shown here is derived from an EMBL/GenBank/DDBJ whole genome shotgun (WGS) entry which is preliminary data.</text>
</comment>
<sequence length="762" mass="76569">MALWWDSTLNLTLDTISILITQYNNTAVTRTTTIYEDVSAINISTLTEAQSIAASVLQPVDAEYEPNGFALNNGTNAFVDGSFSVAYPTPFIGIQGFEYISVTQQDPHCPKGLQSAIQYEDTPSKCACMMETYMDNPDVLQYAVTSQITLSSTYYELGDPHPVNNDLGIYLEGPISINNIAYSNFIGSVLGSEGFNKYKSCAFLSVGVGSPALMIPVAALTATATSTVKSAGNYGLSSPKPGSPIAPIGPPQTSIPAAPALVPLVEPKPDTESQPESPTTPDAAPQTATPVTPASEDSPFPLSLVNSLVNKPAKAGAQGPVESPSDNGGTDQTSSNGGQLDTGPSDSNQDNQPDTGAQPVAGSPSENNNGGGSGTSDNKPVPVAAVAISYAGTSITPDISSHYSIPQIGKLSPGGSPVTTNNVVYSLAPSATALVSNGQTIPLPTFAATVPDTIKQAVAPALTFGGSTYTADASSYIVVAGQTIVPGAPAIVVSSTPISLAQGASVAVVGGTTQSLYPVVPTIYPEMTFAGETYTANSDSVIVIKGQTLIPGSPAITISSTPISLAPGASVAVIAGQTHSLSSASLTAKPVITVGGSTYTANAASAFVIAGQTLSPGGVITVSGTPVSLAAGASFAVVAGSTQSLALAPAPTGPPTFTFNGSTYTAGTGSDFLIGSQTLTEGGVVTVSGTPISYASGGGDVIVGTSTEAVNIGGLIMSGFGNGGATTTGPVLFTGAAMGCKGQLPWWLIWTPLGGMALLGLR</sequence>
<feature type="region of interest" description="Disordered" evidence="1">
    <location>
        <begin position="234"/>
        <end position="380"/>
    </location>
</feature>
<organism evidence="2 3">
    <name type="scientific">Alectoria fallacina</name>
    <dbReference type="NCBI Taxonomy" id="1903189"/>
    <lineage>
        <taxon>Eukaryota</taxon>
        <taxon>Fungi</taxon>
        <taxon>Dikarya</taxon>
        <taxon>Ascomycota</taxon>
        <taxon>Pezizomycotina</taxon>
        <taxon>Lecanoromycetes</taxon>
        <taxon>OSLEUM clade</taxon>
        <taxon>Lecanoromycetidae</taxon>
        <taxon>Lecanorales</taxon>
        <taxon>Lecanorineae</taxon>
        <taxon>Parmeliaceae</taxon>
        <taxon>Alectoria</taxon>
    </lineage>
</organism>
<name>A0A8H3F8U1_9LECA</name>
<feature type="compositionally biased region" description="Pro residues" evidence="1">
    <location>
        <begin position="241"/>
        <end position="250"/>
    </location>
</feature>
<keyword evidence="3" id="KW-1185">Reference proteome</keyword>
<feature type="compositionally biased region" description="Polar residues" evidence="1">
    <location>
        <begin position="324"/>
        <end position="355"/>
    </location>
</feature>
<dbReference type="AlphaFoldDB" id="A0A8H3F8U1"/>